<gene>
    <name evidence="1" type="primary">yxiS</name>
    <name evidence="1" type="ORF">GCM10008025_29580</name>
</gene>
<reference evidence="1" key="1">
    <citation type="journal article" date="2014" name="Int. J. Syst. Evol. Microbiol.">
        <title>Complete genome sequence of Corynebacterium casei LMG S-19264T (=DSM 44701T), isolated from a smear-ripened cheese.</title>
        <authorList>
            <consortium name="US DOE Joint Genome Institute (JGI-PGF)"/>
            <person name="Walter F."/>
            <person name="Albersmeier A."/>
            <person name="Kalinowski J."/>
            <person name="Ruckert C."/>
        </authorList>
    </citation>
    <scope>NUCLEOTIDE SEQUENCE</scope>
    <source>
        <strain evidence="1">CGMCC 1.12408</strain>
    </source>
</reference>
<organism evidence="1 2">
    <name type="scientific">Ornithinibacillus halotolerans</name>
    <dbReference type="NCBI Taxonomy" id="1274357"/>
    <lineage>
        <taxon>Bacteria</taxon>
        <taxon>Bacillati</taxon>
        <taxon>Bacillota</taxon>
        <taxon>Bacilli</taxon>
        <taxon>Bacillales</taxon>
        <taxon>Bacillaceae</taxon>
        <taxon>Ornithinibacillus</taxon>
    </lineage>
</organism>
<dbReference type="RefSeq" id="WP_188385449.1">
    <property type="nucleotide sequence ID" value="NZ_BMEY01000017.1"/>
</dbReference>
<name>A0A916S531_9BACI</name>
<accession>A0A916S531</accession>
<evidence type="ECO:0008006" key="3">
    <source>
        <dbReference type="Google" id="ProtNLM"/>
    </source>
</evidence>
<keyword evidence="2" id="KW-1185">Reference proteome</keyword>
<sequence length="97" mass="11393">MNRKEIEEQIIKNYQNDEKMMILIFAQWCVNNDLDPKELYKTAYPNQEKNVVLEEALQLTVPKKESDVITDGTVLNVLQLFGNDELAFVIQQYIEKN</sequence>
<dbReference type="Proteomes" id="UP000613512">
    <property type="component" value="Unassembled WGS sequence"/>
</dbReference>
<proteinExistence type="predicted"/>
<comment type="caution">
    <text evidence="1">The sequence shown here is derived from an EMBL/GenBank/DDBJ whole genome shotgun (WGS) entry which is preliminary data.</text>
</comment>
<dbReference type="EMBL" id="BMEY01000017">
    <property type="protein sequence ID" value="GGA84521.1"/>
    <property type="molecule type" value="Genomic_DNA"/>
</dbReference>
<evidence type="ECO:0000313" key="1">
    <source>
        <dbReference type="EMBL" id="GGA84521.1"/>
    </source>
</evidence>
<evidence type="ECO:0000313" key="2">
    <source>
        <dbReference type="Proteomes" id="UP000613512"/>
    </source>
</evidence>
<protein>
    <recommendedName>
        <fullName evidence="3">YxiS</fullName>
    </recommendedName>
</protein>
<dbReference type="AlphaFoldDB" id="A0A916S531"/>
<reference evidence="1" key="2">
    <citation type="submission" date="2020-09" db="EMBL/GenBank/DDBJ databases">
        <authorList>
            <person name="Sun Q."/>
            <person name="Zhou Y."/>
        </authorList>
    </citation>
    <scope>NUCLEOTIDE SEQUENCE</scope>
    <source>
        <strain evidence="1">CGMCC 1.12408</strain>
    </source>
</reference>